<organism evidence="2 3">
    <name type="scientific">Nitritalea halalkaliphila LW7</name>
    <dbReference type="NCBI Taxonomy" id="1189621"/>
    <lineage>
        <taxon>Bacteria</taxon>
        <taxon>Pseudomonadati</taxon>
        <taxon>Bacteroidota</taxon>
        <taxon>Cytophagia</taxon>
        <taxon>Cytophagales</taxon>
        <taxon>Cyclobacteriaceae</taxon>
        <taxon>Nitritalea</taxon>
    </lineage>
</organism>
<gene>
    <name evidence="2" type="ORF">A3SI_09722</name>
</gene>
<evidence type="ECO:0000313" key="2">
    <source>
        <dbReference type="EMBL" id="EIM76468.1"/>
    </source>
</evidence>
<dbReference type="RefSeq" id="WP_009054933.1">
    <property type="nucleotide sequence ID" value="NZ_AJYA01000020.1"/>
</dbReference>
<keyword evidence="3" id="KW-1185">Reference proteome</keyword>
<dbReference type="AlphaFoldDB" id="I5C3R6"/>
<accession>I5C3R6</accession>
<dbReference type="STRING" id="1189621.A3SI_09722"/>
<reference evidence="2 3" key="1">
    <citation type="submission" date="2012-05" db="EMBL/GenBank/DDBJ databases">
        <title>Genome sequence of Nitritalea halalkaliphila LW7.</title>
        <authorList>
            <person name="Jangir P.K."/>
            <person name="Singh A."/>
            <person name="Shivaji S."/>
            <person name="Sharma R."/>
        </authorList>
    </citation>
    <scope>NUCLEOTIDE SEQUENCE [LARGE SCALE GENOMIC DNA]</scope>
    <source>
        <strain evidence="2 3">LW7</strain>
    </source>
</reference>
<comment type="caution">
    <text evidence="2">The sequence shown here is derived from an EMBL/GenBank/DDBJ whole genome shotgun (WGS) entry which is preliminary data.</text>
</comment>
<dbReference type="PROSITE" id="PS51257">
    <property type="entry name" value="PROKAR_LIPOPROTEIN"/>
    <property type="match status" value="1"/>
</dbReference>
<feature type="chain" id="PRO_5003700396" description="SIMPL domain-containing protein" evidence="1">
    <location>
        <begin position="20"/>
        <end position="208"/>
    </location>
</feature>
<evidence type="ECO:0000313" key="3">
    <source>
        <dbReference type="Proteomes" id="UP000005551"/>
    </source>
</evidence>
<dbReference type="Proteomes" id="UP000005551">
    <property type="component" value="Unassembled WGS sequence"/>
</dbReference>
<sequence length="208" mass="22965">MHKTPFLLFALLLSFYLGSACSSSSENTRTLSVLAAAEETLAGFPLAVSVNINGKHAQREQINQILQSEPLQRFSPLLTFENMYQEGEEGARQLVLSLSYRFLVEDMGDIEQITKALEAAEGLTTYVNSSGVFVPAEARAELQERLFLEAVQKGEAQIARLAEGQNLRYRILSTEEIEDSFQGNGFSIEGITYSGKTQARVKVTAALY</sequence>
<evidence type="ECO:0008006" key="4">
    <source>
        <dbReference type="Google" id="ProtNLM"/>
    </source>
</evidence>
<dbReference type="EMBL" id="AJYA01000020">
    <property type="protein sequence ID" value="EIM76468.1"/>
    <property type="molecule type" value="Genomic_DNA"/>
</dbReference>
<proteinExistence type="predicted"/>
<keyword evidence="1" id="KW-0732">Signal</keyword>
<evidence type="ECO:0000256" key="1">
    <source>
        <dbReference type="SAM" id="SignalP"/>
    </source>
</evidence>
<protein>
    <recommendedName>
        <fullName evidence="4">SIMPL domain-containing protein</fullName>
    </recommendedName>
</protein>
<feature type="signal peptide" evidence="1">
    <location>
        <begin position="1"/>
        <end position="19"/>
    </location>
</feature>
<name>I5C3R6_9BACT</name>
<dbReference type="OrthoDB" id="838198at2"/>